<dbReference type="Proteomes" id="UP000198348">
    <property type="component" value="Unassembled WGS sequence"/>
</dbReference>
<dbReference type="InterPro" id="IPR000424">
    <property type="entry name" value="Primosome_PriB/ssb"/>
</dbReference>
<evidence type="ECO:0000256" key="2">
    <source>
        <dbReference type="PROSITE-ProRule" id="PRU00252"/>
    </source>
</evidence>
<sequence>MRFSRSGAAVANVTIASTPRTFDRETGERKDGEALLLRCDIWRQAGESLTHEMRVIVQGRLKQRSFGTKEDEKRIVVALEISSLALR</sequence>
<dbReference type="Gene3D" id="2.40.50.140">
    <property type="entry name" value="Nucleic acid-binding proteins"/>
    <property type="match status" value="1"/>
</dbReference>
<keyword evidence="1 2" id="KW-0238">DNA-binding</keyword>
<dbReference type="Pfam" id="PF00436">
    <property type="entry name" value="SSB"/>
    <property type="match status" value="1"/>
</dbReference>
<evidence type="ECO:0000313" key="3">
    <source>
        <dbReference type="EMBL" id="SNR27919.1"/>
    </source>
</evidence>
<evidence type="ECO:0000256" key="1">
    <source>
        <dbReference type="ARBA" id="ARBA00023125"/>
    </source>
</evidence>
<reference evidence="3 4" key="1">
    <citation type="submission" date="2017-06" db="EMBL/GenBank/DDBJ databases">
        <authorList>
            <person name="Kim H.J."/>
            <person name="Triplett B.A."/>
        </authorList>
    </citation>
    <scope>NUCLEOTIDE SEQUENCE [LARGE SCALE GENOMIC DNA]</scope>
    <source>
        <strain evidence="3 4">DSM 45207</strain>
    </source>
</reference>
<protein>
    <submittedName>
        <fullName evidence="3">Single-strand binding protein family protein</fullName>
    </submittedName>
</protein>
<proteinExistence type="predicted"/>
<keyword evidence="4" id="KW-1185">Reference proteome</keyword>
<dbReference type="InterPro" id="IPR012340">
    <property type="entry name" value="NA-bd_OB-fold"/>
</dbReference>
<evidence type="ECO:0000313" key="4">
    <source>
        <dbReference type="Proteomes" id="UP000198348"/>
    </source>
</evidence>
<dbReference type="PROSITE" id="PS50935">
    <property type="entry name" value="SSB"/>
    <property type="match status" value="1"/>
</dbReference>
<name>A0A238V318_9PSEU</name>
<dbReference type="GO" id="GO:0003697">
    <property type="term" value="F:single-stranded DNA binding"/>
    <property type="evidence" value="ECO:0007669"/>
    <property type="project" value="InterPro"/>
</dbReference>
<organism evidence="3 4">
    <name type="scientific">Haloechinothrix alba</name>
    <dbReference type="NCBI Taxonomy" id="664784"/>
    <lineage>
        <taxon>Bacteria</taxon>
        <taxon>Bacillati</taxon>
        <taxon>Actinomycetota</taxon>
        <taxon>Actinomycetes</taxon>
        <taxon>Pseudonocardiales</taxon>
        <taxon>Pseudonocardiaceae</taxon>
        <taxon>Haloechinothrix</taxon>
    </lineage>
</organism>
<accession>A0A238V318</accession>
<dbReference type="EMBL" id="FZNW01000001">
    <property type="protein sequence ID" value="SNR27919.1"/>
    <property type="molecule type" value="Genomic_DNA"/>
</dbReference>
<gene>
    <name evidence="3" type="ORF">SAMN06265360_101140</name>
</gene>
<dbReference type="AlphaFoldDB" id="A0A238V318"/>
<dbReference type="SUPFAM" id="SSF50249">
    <property type="entry name" value="Nucleic acid-binding proteins"/>
    <property type="match status" value="1"/>
</dbReference>